<dbReference type="PANTHER" id="PTHR12227:SF0">
    <property type="entry name" value="GLYCERATE KINASE"/>
    <property type="match status" value="1"/>
</dbReference>
<evidence type="ECO:0000313" key="3">
    <source>
        <dbReference type="EMBL" id="TWU41665.1"/>
    </source>
</evidence>
<dbReference type="GO" id="GO:0005737">
    <property type="term" value="C:cytoplasm"/>
    <property type="evidence" value="ECO:0007669"/>
    <property type="project" value="TreeGrafter"/>
</dbReference>
<gene>
    <name evidence="3" type="primary">ttuD</name>
    <name evidence="3" type="ORF">Q31b_31190</name>
</gene>
<evidence type="ECO:0000313" key="4">
    <source>
        <dbReference type="Proteomes" id="UP000315471"/>
    </source>
</evidence>
<dbReference type="Gene3D" id="3.40.50.10180">
    <property type="entry name" value="Glycerate kinase, MOFRL-like N-terminal domain"/>
    <property type="match status" value="1"/>
</dbReference>
<keyword evidence="3" id="KW-0560">Oxidoreductase</keyword>
<dbReference type="InterPro" id="IPR038614">
    <property type="entry name" value="GK_N_sf"/>
</dbReference>
<dbReference type="GO" id="GO:0016618">
    <property type="term" value="F:hydroxypyruvate reductase [NAD(P)H] activity"/>
    <property type="evidence" value="ECO:0007669"/>
    <property type="project" value="UniProtKB-EC"/>
</dbReference>
<dbReference type="RefSeq" id="WP_231617586.1">
    <property type="nucleotide sequence ID" value="NZ_SJPY01000004.1"/>
</dbReference>
<evidence type="ECO:0000259" key="1">
    <source>
        <dbReference type="Pfam" id="PF05161"/>
    </source>
</evidence>
<dbReference type="PANTHER" id="PTHR12227">
    <property type="entry name" value="GLYCERATE KINASE"/>
    <property type="match status" value="1"/>
</dbReference>
<dbReference type="Pfam" id="PF05161">
    <property type="entry name" value="MOFRL"/>
    <property type="match status" value="1"/>
</dbReference>
<dbReference type="SUPFAM" id="SSF82544">
    <property type="entry name" value="GckA/TtuD-like"/>
    <property type="match status" value="1"/>
</dbReference>
<dbReference type="AlphaFoldDB" id="A0A5C6DYZ9"/>
<dbReference type="Gene3D" id="3.40.1480.10">
    <property type="entry name" value="MOFRL domain"/>
    <property type="match status" value="1"/>
</dbReference>
<sequence length="480" mass="51259">MKRSKGDGNISTPRTDALTIWNAGVDSVRGRELLQAQVSLDVSDPDGLFIGDHVVHRADFDRVLVIGAGKATAAMTAGLCDKIAGWLPIEGWINVPPSNAAAWSLEPRLYENDLGSIPQSVRVHEARPVGVNEPRPEGVYGTEQILGLVQNAKPRDLCIALLSGGGSALLTAPCRGITLDDKLAVIRRLSESGAGIVELNTVRKHLSRVKGGGLLRYCRAGELVTLVLSDVLGDPIDLIASGPTVEDSSSQEDAIEILKHFDPGLELPAAIYRVLGNKPETPQAITTHATTIIIGNNAVAVDEAGIVAESLGYNHIMHSQTKSEGTAEDVGRHHADMLVGMLHDRNTHRANCFVTGGEPVVTLAPPAVRGLGGRNQQLALAAYKRLIEYSLSEAEWEKIVILSGGTDGEDGPTDAAGAIVDYDVHRIAVEKKFDVDDYLIRNDAYHFFEQTGGLLKTGATGTNVCDIRVGLIDCKHQSPD</sequence>
<comment type="caution">
    <text evidence="3">The sequence shown here is derived from an EMBL/GenBank/DDBJ whole genome shotgun (WGS) entry which is preliminary data.</text>
</comment>
<protein>
    <submittedName>
        <fullName evidence="3">Putative hydroxypyruvate reductase</fullName>
        <ecNumber evidence="3">1.1.1.81</ecNumber>
    </submittedName>
</protein>
<keyword evidence="3" id="KW-0670">Pyruvate</keyword>
<dbReference type="InterPro" id="IPR007835">
    <property type="entry name" value="MOFRL"/>
</dbReference>
<feature type="domain" description="MOFRL" evidence="1">
    <location>
        <begin position="352"/>
        <end position="466"/>
    </location>
</feature>
<organism evidence="3 4">
    <name type="scientific">Novipirellula aureliae</name>
    <dbReference type="NCBI Taxonomy" id="2527966"/>
    <lineage>
        <taxon>Bacteria</taxon>
        <taxon>Pseudomonadati</taxon>
        <taxon>Planctomycetota</taxon>
        <taxon>Planctomycetia</taxon>
        <taxon>Pirellulales</taxon>
        <taxon>Pirellulaceae</taxon>
        <taxon>Novipirellula</taxon>
    </lineage>
</organism>
<dbReference type="InterPro" id="IPR037035">
    <property type="entry name" value="GK-like_C_sf"/>
</dbReference>
<keyword evidence="4" id="KW-1185">Reference proteome</keyword>
<dbReference type="GO" id="GO:0008887">
    <property type="term" value="F:glycerate kinase activity"/>
    <property type="evidence" value="ECO:0007669"/>
    <property type="project" value="InterPro"/>
</dbReference>
<dbReference type="InterPro" id="IPR025286">
    <property type="entry name" value="MOFRL_assoc_dom"/>
</dbReference>
<proteinExistence type="predicted"/>
<name>A0A5C6DYZ9_9BACT</name>
<dbReference type="EC" id="1.1.1.81" evidence="3"/>
<accession>A0A5C6DYZ9</accession>
<reference evidence="3 4" key="1">
    <citation type="submission" date="2019-02" db="EMBL/GenBank/DDBJ databases">
        <title>Deep-cultivation of Planctomycetes and their phenomic and genomic characterization uncovers novel biology.</title>
        <authorList>
            <person name="Wiegand S."/>
            <person name="Jogler M."/>
            <person name="Boedeker C."/>
            <person name="Pinto D."/>
            <person name="Vollmers J."/>
            <person name="Rivas-Marin E."/>
            <person name="Kohn T."/>
            <person name="Peeters S.H."/>
            <person name="Heuer A."/>
            <person name="Rast P."/>
            <person name="Oberbeckmann S."/>
            <person name="Bunk B."/>
            <person name="Jeske O."/>
            <person name="Meyerdierks A."/>
            <person name="Storesund J.E."/>
            <person name="Kallscheuer N."/>
            <person name="Luecker S."/>
            <person name="Lage O.M."/>
            <person name="Pohl T."/>
            <person name="Merkel B.J."/>
            <person name="Hornburger P."/>
            <person name="Mueller R.-W."/>
            <person name="Bruemmer F."/>
            <person name="Labrenz M."/>
            <person name="Spormann A.M."/>
            <person name="Op Den Camp H."/>
            <person name="Overmann J."/>
            <person name="Amann R."/>
            <person name="Jetten M.S.M."/>
            <person name="Mascher T."/>
            <person name="Medema M.H."/>
            <person name="Devos D.P."/>
            <person name="Kaster A.-K."/>
            <person name="Ovreas L."/>
            <person name="Rohde M."/>
            <person name="Galperin M.Y."/>
            <person name="Jogler C."/>
        </authorList>
    </citation>
    <scope>NUCLEOTIDE SEQUENCE [LARGE SCALE GENOMIC DNA]</scope>
    <source>
        <strain evidence="3 4">Q31b</strain>
    </source>
</reference>
<feature type="domain" description="MOFRL-associated" evidence="2">
    <location>
        <begin position="17"/>
        <end position="275"/>
    </location>
</feature>
<dbReference type="Pfam" id="PF13660">
    <property type="entry name" value="DUF4147"/>
    <property type="match status" value="1"/>
</dbReference>
<dbReference type="Proteomes" id="UP000315471">
    <property type="component" value="Unassembled WGS sequence"/>
</dbReference>
<dbReference type="EMBL" id="SJPY01000004">
    <property type="protein sequence ID" value="TWU41665.1"/>
    <property type="molecule type" value="Genomic_DNA"/>
</dbReference>
<dbReference type="InterPro" id="IPR039760">
    <property type="entry name" value="MOFRL_protein"/>
</dbReference>
<evidence type="ECO:0000259" key="2">
    <source>
        <dbReference type="Pfam" id="PF13660"/>
    </source>
</evidence>
<dbReference type="FunFam" id="3.40.1480.10:FF:000002">
    <property type="entry name" value="Glycerate kinase"/>
    <property type="match status" value="1"/>
</dbReference>